<feature type="domain" description="OmpR/PhoB-type" evidence="10">
    <location>
        <begin position="167"/>
        <end position="266"/>
    </location>
</feature>
<dbReference type="InterPro" id="IPR011006">
    <property type="entry name" value="CheY-like_superfamily"/>
</dbReference>
<evidence type="ECO:0000256" key="1">
    <source>
        <dbReference type="ARBA" id="ARBA00022553"/>
    </source>
</evidence>
<evidence type="ECO:0000256" key="6">
    <source>
        <dbReference type="ARBA" id="ARBA00035142"/>
    </source>
</evidence>
<dbReference type="NCBIfam" id="NF040689">
    <property type="entry name" value="MtrAB_MtrA"/>
    <property type="match status" value="1"/>
</dbReference>
<keyword evidence="12" id="KW-1185">Reference proteome</keyword>
<dbReference type="SMART" id="SM00862">
    <property type="entry name" value="Trans_reg_C"/>
    <property type="match status" value="1"/>
</dbReference>
<dbReference type="PROSITE" id="PS50110">
    <property type="entry name" value="RESPONSE_REGULATORY"/>
    <property type="match status" value="1"/>
</dbReference>
<feature type="DNA-binding region" description="OmpR/PhoB-type" evidence="8">
    <location>
        <begin position="167"/>
        <end position="266"/>
    </location>
</feature>
<gene>
    <name evidence="11" type="ORF">G443_003989</name>
</gene>
<dbReference type="PROSITE" id="PS51755">
    <property type="entry name" value="OMPR_PHOB"/>
    <property type="match status" value="1"/>
</dbReference>
<dbReference type="PANTHER" id="PTHR48111">
    <property type="entry name" value="REGULATOR OF RPOS"/>
    <property type="match status" value="1"/>
</dbReference>
<keyword evidence="4 8" id="KW-0238">DNA-binding</keyword>
<dbReference type="InterPro" id="IPR047671">
    <property type="entry name" value="MtrAB_MtrA"/>
</dbReference>
<accession>A0ABT1JNI3</accession>
<dbReference type="Pfam" id="PF00072">
    <property type="entry name" value="Response_reg"/>
    <property type="match status" value="1"/>
</dbReference>
<dbReference type="EMBL" id="AUBJ02000001">
    <property type="protein sequence ID" value="MCP2333719.1"/>
    <property type="molecule type" value="Genomic_DNA"/>
</dbReference>
<dbReference type="CDD" id="cd17626">
    <property type="entry name" value="REC_OmpR_MtrA-like"/>
    <property type="match status" value="1"/>
</dbReference>
<dbReference type="Proteomes" id="UP000791080">
    <property type="component" value="Unassembled WGS sequence"/>
</dbReference>
<protein>
    <recommendedName>
        <fullName evidence="6">DNA-binding response regulator MtrA</fullName>
    </recommendedName>
</protein>
<keyword evidence="3" id="KW-0805">Transcription regulation</keyword>
<organism evidence="11 12">
    <name type="scientific">Actinoalloteichus caeruleus DSM 43889</name>
    <dbReference type="NCBI Taxonomy" id="1120930"/>
    <lineage>
        <taxon>Bacteria</taxon>
        <taxon>Bacillati</taxon>
        <taxon>Actinomycetota</taxon>
        <taxon>Actinomycetes</taxon>
        <taxon>Pseudonocardiales</taxon>
        <taxon>Pseudonocardiaceae</taxon>
        <taxon>Actinoalloteichus</taxon>
        <taxon>Actinoalloteichus cyanogriseus</taxon>
    </lineage>
</organism>
<reference evidence="11 12" key="1">
    <citation type="submission" date="2013-07" db="EMBL/GenBank/DDBJ databases">
        <authorList>
            <consortium name="DOE Joint Genome Institute"/>
            <person name="Reeve W."/>
            <person name="Huntemann M."/>
            <person name="Han J."/>
            <person name="Chen A."/>
            <person name="Kyrpides N."/>
            <person name="Mavromatis K."/>
            <person name="Markowitz V."/>
            <person name="Palaniappan K."/>
            <person name="Ivanova N."/>
            <person name="Schaumberg A."/>
            <person name="Pati A."/>
            <person name="Liolios K."/>
            <person name="Nordberg H.P."/>
            <person name="Cantor M.N."/>
            <person name="Hua S.X."/>
            <person name="Woyke T."/>
        </authorList>
    </citation>
    <scope>NUCLEOTIDE SEQUENCE [LARGE SCALE GENOMIC DNA]</scope>
    <source>
        <strain evidence="11 12">DSM 43889</strain>
    </source>
</reference>
<feature type="domain" description="Response regulatory" evidence="9">
    <location>
        <begin position="46"/>
        <end position="159"/>
    </location>
</feature>
<proteinExistence type="predicted"/>
<keyword evidence="1 7" id="KW-0597">Phosphoprotein</keyword>
<evidence type="ECO:0000256" key="8">
    <source>
        <dbReference type="PROSITE-ProRule" id="PRU01091"/>
    </source>
</evidence>
<evidence type="ECO:0000256" key="3">
    <source>
        <dbReference type="ARBA" id="ARBA00023015"/>
    </source>
</evidence>
<evidence type="ECO:0000256" key="4">
    <source>
        <dbReference type="ARBA" id="ARBA00023125"/>
    </source>
</evidence>
<dbReference type="Gene3D" id="6.10.250.690">
    <property type="match status" value="1"/>
</dbReference>
<dbReference type="InterPro" id="IPR039420">
    <property type="entry name" value="WalR-like"/>
</dbReference>
<dbReference type="InterPro" id="IPR001867">
    <property type="entry name" value="OmpR/PhoB-type_DNA-bd"/>
</dbReference>
<feature type="modified residue" description="4-aspartylphosphate" evidence="7">
    <location>
        <position position="95"/>
    </location>
</feature>
<evidence type="ECO:0000313" key="12">
    <source>
        <dbReference type="Proteomes" id="UP000791080"/>
    </source>
</evidence>
<dbReference type="Gene3D" id="3.40.50.2300">
    <property type="match status" value="1"/>
</dbReference>
<sequence>MEEGELVRNASTVHGERFGNNGHVSRPWVVRSRRAANATISSMKSRVLVVDDDPALAEMLTIVLRGEGFDTAVVGDGTRALPAVRELKPDLVLLDLMLPGMNGIDVCKAIRAESGVPIVMLTAKNDTVDVVLGLESGADDYVVKPFKPKELVARLRARLRRTESEPAEVLSIGDLTIDVPGHEVTREGRPISLTPLEFDLLVALARKPRQVFTREVLLEQVWGYRHAADTRLVNVHVQRLRSKVERDPEHPEVVLTVRGVGYKAGPP</sequence>
<evidence type="ECO:0000256" key="5">
    <source>
        <dbReference type="ARBA" id="ARBA00023163"/>
    </source>
</evidence>
<dbReference type="Pfam" id="PF00486">
    <property type="entry name" value="Trans_reg_C"/>
    <property type="match status" value="1"/>
</dbReference>
<dbReference type="Gene3D" id="1.10.10.10">
    <property type="entry name" value="Winged helix-like DNA-binding domain superfamily/Winged helix DNA-binding domain"/>
    <property type="match status" value="1"/>
</dbReference>
<name>A0ABT1JNI3_ACTCY</name>
<evidence type="ECO:0000313" key="11">
    <source>
        <dbReference type="EMBL" id="MCP2333719.1"/>
    </source>
</evidence>
<dbReference type="SMART" id="SM00448">
    <property type="entry name" value="REC"/>
    <property type="match status" value="1"/>
</dbReference>
<evidence type="ECO:0000256" key="2">
    <source>
        <dbReference type="ARBA" id="ARBA00023012"/>
    </source>
</evidence>
<evidence type="ECO:0000256" key="7">
    <source>
        <dbReference type="PROSITE-ProRule" id="PRU00169"/>
    </source>
</evidence>
<dbReference type="PANTHER" id="PTHR48111:SF21">
    <property type="entry name" value="DNA-BINDING DUAL MASTER TRANSCRIPTIONAL REGULATOR RPAA"/>
    <property type="match status" value="1"/>
</dbReference>
<dbReference type="InterPro" id="IPR036388">
    <property type="entry name" value="WH-like_DNA-bd_sf"/>
</dbReference>
<keyword evidence="5" id="KW-0804">Transcription</keyword>
<evidence type="ECO:0000259" key="10">
    <source>
        <dbReference type="PROSITE" id="PS51755"/>
    </source>
</evidence>
<dbReference type="InterPro" id="IPR047673">
    <property type="entry name" value="MtrA_REC"/>
</dbReference>
<dbReference type="InterPro" id="IPR001789">
    <property type="entry name" value="Sig_transdc_resp-reg_receiver"/>
</dbReference>
<keyword evidence="2" id="KW-0902">Two-component regulatory system</keyword>
<dbReference type="CDD" id="cd00383">
    <property type="entry name" value="trans_reg_C"/>
    <property type="match status" value="1"/>
</dbReference>
<dbReference type="SUPFAM" id="SSF52172">
    <property type="entry name" value="CheY-like"/>
    <property type="match status" value="1"/>
</dbReference>
<evidence type="ECO:0000259" key="9">
    <source>
        <dbReference type="PROSITE" id="PS50110"/>
    </source>
</evidence>
<comment type="caution">
    <text evidence="11">The sequence shown here is derived from an EMBL/GenBank/DDBJ whole genome shotgun (WGS) entry which is preliminary data.</text>
</comment>
<reference evidence="11 12" key="2">
    <citation type="submission" date="2022-06" db="EMBL/GenBank/DDBJ databases">
        <title>Genomic Encyclopedia of Type Strains, Phase I: the one thousand microbial genomes (KMG-I) project.</title>
        <authorList>
            <person name="Kyrpides N."/>
        </authorList>
    </citation>
    <scope>NUCLEOTIDE SEQUENCE [LARGE SCALE GENOMIC DNA]</scope>
    <source>
        <strain evidence="11 12">DSM 43889</strain>
    </source>
</reference>